<sequence>MDKEKAITALPTGIRMSNADLALFYGYVRGMSPPSLETKDYITFVQTPWFNVSYMRRYRQLWIYVGDHGFSLPDFHYWRVIGGG</sequence>
<dbReference type="EMBL" id="MT144922">
    <property type="protein sequence ID" value="QJI01421.1"/>
    <property type="molecule type" value="Genomic_DNA"/>
</dbReference>
<dbReference type="EMBL" id="MT141601">
    <property type="protein sequence ID" value="QJA68256.1"/>
    <property type="molecule type" value="Genomic_DNA"/>
</dbReference>
<dbReference type="EMBL" id="MT141254">
    <property type="protein sequence ID" value="QJA57104.1"/>
    <property type="molecule type" value="Genomic_DNA"/>
</dbReference>
<gene>
    <name evidence="3" type="ORF">MM415A07419_0003</name>
    <name evidence="2" type="ORF">MM415B01715_0016</name>
    <name evidence="1" type="ORF">TM448A04929_0009</name>
    <name evidence="4" type="ORF">TM448B02535_0009</name>
</gene>
<protein>
    <submittedName>
        <fullName evidence="1">Uncharacterized protein</fullName>
    </submittedName>
</protein>
<evidence type="ECO:0000313" key="4">
    <source>
        <dbReference type="EMBL" id="QJI01421.1"/>
    </source>
</evidence>
<accession>A0A6H2A4E4</accession>
<evidence type="ECO:0000313" key="3">
    <source>
        <dbReference type="EMBL" id="QJA68256.1"/>
    </source>
</evidence>
<dbReference type="EMBL" id="MT144508">
    <property type="protein sequence ID" value="QJA54457.1"/>
    <property type="molecule type" value="Genomic_DNA"/>
</dbReference>
<evidence type="ECO:0000313" key="2">
    <source>
        <dbReference type="EMBL" id="QJA57104.1"/>
    </source>
</evidence>
<dbReference type="AlphaFoldDB" id="A0A6H2A4E4"/>
<reference evidence="1" key="1">
    <citation type="submission" date="2020-03" db="EMBL/GenBank/DDBJ databases">
        <title>The deep terrestrial virosphere.</title>
        <authorList>
            <person name="Holmfeldt K."/>
            <person name="Nilsson E."/>
            <person name="Simone D."/>
            <person name="Lopez-Fernandez M."/>
            <person name="Wu X."/>
            <person name="de Brujin I."/>
            <person name="Lundin D."/>
            <person name="Andersson A."/>
            <person name="Bertilsson S."/>
            <person name="Dopson M."/>
        </authorList>
    </citation>
    <scope>NUCLEOTIDE SEQUENCE</scope>
    <source>
        <strain evidence="3">MM415A07419</strain>
        <strain evidence="2">MM415B01715</strain>
        <strain evidence="1">TM448A04929</strain>
        <strain evidence="4">TM448B02535</strain>
    </source>
</reference>
<evidence type="ECO:0000313" key="1">
    <source>
        <dbReference type="EMBL" id="QJA54457.1"/>
    </source>
</evidence>
<organism evidence="1">
    <name type="scientific">viral metagenome</name>
    <dbReference type="NCBI Taxonomy" id="1070528"/>
    <lineage>
        <taxon>unclassified sequences</taxon>
        <taxon>metagenomes</taxon>
        <taxon>organismal metagenomes</taxon>
    </lineage>
</organism>
<name>A0A6H2A4E4_9ZZZZ</name>
<proteinExistence type="predicted"/>